<dbReference type="Proteomes" id="UP001182247">
    <property type="component" value="Unassembled WGS sequence"/>
</dbReference>
<dbReference type="RefSeq" id="WP_004241496.1">
    <property type="nucleotide sequence ID" value="NZ_BFCJ01000086.1"/>
</dbReference>
<proteinExistence type="predicted"/>
<dbReference type="Pfam" id="PF13338">
    <property type="entry name" value="AbiEi_4"/>
    <property type="match status" value="1"/>
</dbReference>
<comment type="caution">
    <text evidence="2">The sequence shown here is derived from an EMBL/GenBank/DDBJ whole genome shotgun (WGS) entry which is preliminary data.</text>
</comment>
<evidence type="ECO:0000259" key="1">
    <source>
        <dbReference type="Pfam" id="PF13338"/>
    </source>
</evidence>
<name>A0AAE4FE23_MORMO</name>
<dbReference type="AlphaFoldDB" id="A0AAE4FE23"/>
<dbReference type="InterPro" id="IPR059220">
    <property type="entry name" value="AbiEi"/>
</dbReference>
<organism evidence="2 3">
    <name type="scientific">Morganella morganii</name>
    <name type="common">Proteus morganii</name>
    <dbReference type="NCBI Taxonomy" id="582"/>
    <lineage>
        <taxon>Bacteria</taxon>
        <taxon>Pseudomonadati</taxon>
        <taxon>Pseudomonadota</taxon>
        <taxon>Gammaproteobacteria</taxon>
        <taxon>Enterobacterales</taxon>
        <taxon>Morganellaceae</taxon>
        <taxon>Morganella</taxon>
    </lineage>
</organism>
<evidence type="ECO:0000313" key="3">
    <source>
        <dbReference type="Proteomes" id="UP001182247"/>
    </source>
</evidence>
<protein>
    <recommendedName>
        <fullName evidence="1">AbiEi antitoxin N-terminal domain-containing protein</fullName>
    </recommendedName>
</protein>
<evidence type="ECO:0000313" key="2">
    <source>
        <dbReference type="EMBL" id="MDS0899583.1"/>
    </source>
</evidence>
<dbReference type="NCBIfam" id="NF047376">
    <property type="entry name" value="TAA_AbiEi"/>
    <property type="match status" value="1"/>
</dbReference>
<sequence>MDRMTAIRTLDEFSKQGKNIFLSQDLETIFADESPRTLQKSLNRLVTSGILKRITKGVYVNGRASLGAYPLESLALNIRRGEYNYISLESALSQYGVISQIPVDRLTIMSTGRSGEFITPWGVIDITHTGRKPADILHGTIKGRGPMRLAKKETALRDLKRAGRNTHLILSEEL</sequence>
<dbReference type="EMBL" id="JAPKIY010000033">
    <property type="protein sequence ID" value="MDS0899583.1"/>
    <property type="molecule type" value="Genomic_DNA"/>
</dbReference>
<feature type="domain" description="AbiEi antitoxin N-terminal" evidence="1">
    <location>
        <begin position="9"/>
        <end position="61"/>
    </location>
</feature>
<accession>A0AAE4FE23</accession>
<gene>
    <name evidence="2" type="ORF">OSC06_16620</name>
</gene>
<reference evidence="2" key="1">
    <citation type="submission" date="2023-02" db="EMBL/GenBank/DDBJ databases">
        <title>Detection, antimicrobial susceptibility and genomic characterization of NDM-producing species of Morganellaceae, Yersiniaceae, and Enterobacteriaceae other than Klebsiella.</title>
        <authorList>
            <person name="Camargo C.H."/>
            <person name="Sacchi C.T."/>
            <person name="Campos K.R."/>
        </authorList>
    </citation>
    <scope>NUCLEOTIDE SEQUENCE</scope>
    <source>
        <strain evidence="2">1189_21</strain>
    </source>
</reference>
<dbReference type="InterPro" id="IPR025159">
    <property type="entry name" value="AbiEi_N"/>
</dbReference>